<dbReference type="EMBL" id="VBOS01000065">
    <property type="protein sequence ID" value="TMQ58853.1"/>
    <property type="molecule type" value="Genomic_DNA"/>
</dbReference>
<feature type="compositionally biased region" description="Acidic residues" evidence="7">
    <location>
        <begin position="1053"/>
        <end position="1065"/>
    </location>
</feature>
<feature type="compositionally biased region" description="Basic and acidic residues" evidence="7">
    <location>
        <begin position="409"/>
        <end position="421"/>
    </location>
</feature>
<dbReference type="SUPFAM" id="SSF54211">
    <property type="entry name" value="Ribosomal protein S5 domain 2-like"/>
    <property type="match status" value="2"/>
</dbReference>
<dbReference type="Proteomes" id="UP000317716">
    <property type="component" value="Unassembled WGS sequence"/>
</dbReference>
<dbReference type="NCBIfam" id="TIGR01052">
    <property type="entry name" value="top6b"/>
    <property type="match status" value="1"/>
</dbReference>
<dbReference type="InterPro" id="IPR014721">
    <property type="entry name" value="Ribsml_uS5_D2-typ_fold_subgr"/>
</dbReference>
<evidence type="ECO:0000256" key="2">
    <source>
        <dbReference type="ARBA" id="ARBA00022840"/>
    </source>
</evidence>
<keyword evidence="5 6" id="KW-0413">Isomerase</keyword>
<evidence type="ECO:0000313" key="10">
    <source>
        <dbReference type="EMBL" id="TMQ58853.1"/>
    </source>
</evidence>
<dbReference type="InterPro" id="IPR003594">
    <property type="entry name" value="HATPase_dom"/>
</dbReference>
<proteinExistence type="inferred from homology"/>
<dbReference type="InterPro" id="IPR010979">
    <property type="entry name" value="Ribosomal_uS13-like_H2TH"/>
</dbReference>
<keyword evidence="4 6" id="KW-0238">DNA-binding</keyword>
<evidence type="ECO:0000313" key="11">
    <source>
        <dbReference type="Proteomes" id="UP000317716"/>
    </source>
</evidence>
<keyword evidence="2 6" id="KW-0067">ATP-binding</keyword>
<organism evidence="10 11">
    <name type="scientific">Eiseniibacteriota bacterium</name>
    <dbReference type="NCBI Taxonomy" id="2212470"/>
    <lineage>
        <taxon>Bacteria</taxon>
        <taxon>Candidatus Eiseniibacteriota</taxon>
    </lineage>
</organism>
<accession>A0A538T5D3</accession>
<feature type="binding site" evidence="6">
    <location>
        <position position="883"/>
    </location>
    <ligand>
        <name>ATP</name>
        <dbReference type="ChEBI" id="CHEBI:30616"/>
    </ligand>
</feature>
<comment type="subunit">
    <text evidence="6">Homodimer. Heterotetramer of two Top6A and two Top6B chains.</text>
</comment>
<feature type="binding site" evidence="6">
    <location>
        <position position="459"/>
    </location>
    <ligand>
        <name>ATP</name>
        <dbReference type="ChEBI" id="CHEBI:30616"/>
    </ligand>
</feature>
<dbReference type="Pfam" id="PF09239">
    <property type="entry name" value="Topo-VIb_trans"/>
    <property type="match status" value="1"/>
</dbReference>
<feature type="binding site" evidence="6">
    <location>
        <begin position="532"/>
        <end position="539"/>
    </location>
    <ligand>
        <name>ATP</name>
        <dbReference type="ChEBI" id="CHEBI:30616"/>
    </ligand>
</feature>
<name>A0A538T5D3_UNCEI</name>
<feature type="compositionally biased region" description="Basic and acidic residues" evidence="7">
    <location>
        <begin position="786"/>
        <end position="803"/>
    </location>
</feature>
<feature type="compositionally biased region" description="Basic residues" evidence="7">
    <location>
        <begin position="1034"/>
        <end position="1046"/>
    </location>
</feature>
<evidence type="ECO:0000256" key="1">
    <source>
        <dbReference type="ARBA" id="ARBA00022741"/>
    </source>
</evidence>
<evidence type="ECO:0000256" key="4">
    <source>
        <dbReference type="ARBA" id="ARBA00023125"/>
    </source>
</evidence>
<evidence type="ECO:0000256" key="6">
    <source>
        <dbReference type="HAMAP-Rule" id="MF_00322"/>
    </source>
</evidence>
<feature type="compositionally biased region" description="Basic residues" evidence="7">
    <location>
        <begin position="1071"/>
        <end position="1087"/>
    </location>
</feature>
<dbReference type="AlphaFoldDB" id="A0A538T5D3"/>
<dbReference type="EC" id="5.6.2.2" evidence="6"/>
<evidence type="ECO:0000256" key="3">
    <source>
        <dbReference type="ARBA" id="ARBA00023029"/>
    </source>
</evidence>
<keyword evidence="1 6" id="KW-0547">Nucleotide-binding</keyword>
<dbReference type="InterPro" id="IPR021314">
    <property type="entry name" value="DUF2911"/>
</dbReference>
<dbReference type="GO" id="GO:0006265">
    <property type="term" value="P:DNA topological change"/>
    <property type="evidence" value="ECO:0007669"/>
    <property type="project" value="UniProtKB-UniRule"/>
</dbReference>
<feature type="compositionally biased region" description="Low complexity" evidence="7">
    <location>
        <begin position="311"/>
        <end position="335"/>
    </location>
</feature>
<dbReference type="GO" id="GO:0006260">
    <property type="term" value="P:DNA replication"/>
    <property type="evidence" value="ECO:0007669"/>
    <property type="project" value="UniProtKB-UniRule"/>
</dbReference>
<dbReference type="InterPro" id="IPR005734">
    <property type="entry name" value="TopoVI_B"/>
</dbReference>
<dbReference type="HAMAP" id="MF_00322">
    <property type="entry name" value="Top6B"/>
    <property type="match status" value="1"/>
</dbReference>
<dbReference type="SMART" id="SM00387">
    <property type="entry name" value="HATPase_c"/>
    <property type="match status" value="1"/>
</dbReference>
<feature type="signal peptide" evidence="8">
    <location>
        <begin position="1"/>
        <end position="22"/>
    </location>
</feature>
<feature type="domain" description="Histidine kinase/HSP90-like ATPase" evidence="9">
    <location>
        <begin position="444"/>
        <end position="576"/>
    </location>
</feature>
<dbReference type="Gene3D" id="1.10.8.50">
    <property type="match status" value="1"/>
</dbReference>
<feature type="binding site" evidence="6">
    <location>
        <begin position="522"/>
        <end position="523"/>
    </location>
    <ligand>
        <name>ATP</name>
        <dbReference type="ChEBI" id="CHEBI:30616"/>
    </ligand>
</feature>
<dbReference type="InterPro" id="IPR036890">
    <property type="entry name" value="HATPase_C_sf"/>
</dbReference>
<dbReference type="InterPro" id="IPR015320">
    <property type="entry name" value="TopoVI_B_transducer"/>
</dbReference>
<feature type="binding site" evidence="6">
    <location>
        <position position="501"/>
    </location>
    <ligand>
        <name>ATP</name>
        <dbReference type="ChEBI" id="CHEBI:30616"/>
    </ligand>
</feature>
<dbReference type="Pfam" id="PF02518">
    <property type="entry name" value="HATPase_c"/>
    <property type="match status" value="1"/>
</dbReference>
<gene>
    <name evidence="6" type="primary">top6B</name>
    <name evidence="10" type="ORF">E6K72_02130</name>
</gene>
<dbReference type="Pfam" id="PF11138">
    <property type="entry name" value="DUF2911"/>
    <property type="match status" value="1"/>
</dbReference>
<dbReference type="PANTHER" id="PTHR48444:SF1">
    <property type="entry name" value="DNA TOPOISOMERASE 6 SUBUNIT B"/>
    <property type="match status" value="1"/>
</dbReference>
<evidence type="ECO:0000256" key="7">
    <source>
        <dbReference type="SAM" id="MobiDB-lite"/>
    </source>
</evidence>
<feature type="chain" id="PRO_5021899059" description="Type 2 DNA topoisomerase 6 subunit B" evidence="8">
    <location>
        <begin position="23"/>
        <end position="1087"/>
    </location>
</feature>
<comment type="similarity">
    <text evidence="6">Belongs to the TOP6B family.</text>
</comment>
<dbReference type="CDD" id="cd00823">
    <property type="entry name" value="TopoIIB_Trans"/>
    <property type="match status" value="1"/>
</dbReference>
<dbReference type="PANTHER" id="PTHR48444">
    <property type="entry name" value="DNA TOPOISOMERASE 6 SUBUNIT B"/>
    <property type="match status" value="1"/>
</dbReference>
<evidence type="ECO:0000256" key="5">
    <source>
        <dbReference type="ARBA" id="ARBA00023235"/>
    </source>
</evidence>
<feature type="region of interest" description="Disordered" evidence="7">
    <location>
        <begin position="1002"/>
        <end position="1087"/>
    </location>
</feature>
<dbReference type="SUPFAM" id="SSF46946">
    <property type="entry name" value="S13-like H2TH domain"/>
    <property type="match status" value="1"/>
</dbReference>
<protein>
    <recommendedName>
        <fullName evidence="6">Type 2 DNA topoisomerase 6 subunit B</fullName>
        <ecNumber evidence="6">5.6.2.2</ecNumber>
    </recommendedName>
    <alternativeName>
        <fullName evidence="6">Type II DNA topoisomerase VI subunit B</fullName>
        <shortName evidence="6">TopoVI-B</shortName>
    </alternativeName>
</protein>
<feature type="region of interest" description="Disordered" evidence="7">
    <location>
        <begin position="784"/>
        <end position="814"/>
    </location>
</feature>
<feature type="region of interest" description="Disordered" evidence="7">
    <location>
        <begin position="268"/>
        <end position="421"/>
    </location>
</feature>
<comment type="caution">
    <text evidence="10">The sequence shown here is derived from an EMBL/GenBank/DDBJ whole genome shotgun (WGS) entry which is preliminary data.</text>
</comment>
<dbReference type="GO" id="GO:0003677">
    <property type="term" value="F:DNA binding"/>
    <property type="evidence" value="ECO:0007669"/>
    <property type="project" value="UniProtKB-UniRule"/>
</dbReference>
<evidence type="ECO:0000259" key="9">
    <source>
        <dbReference type="SMART" id="SM00387"/>
    </source>
</evidence>
<sequence>MIRRSCISAALAIAALATPSVADLKLPRISPDSKVTQTLGFTDLTVTYSRPGVKKRTIWGDLVPYDKEWRTGANNATTFATTDTITFGGKTLPPGKYGLATVPGKDEWTVILNSQSDVWGTVYDPSKDVMRVQVKPQPAPYREWLWIGFDDMAPVTDNINLVCNKAALVIHWENLRVAVPIEVEVTNHVLAACRDSVAKAKASDWRTAFSAARFCFQNEVALDEGRGWLDKSLGVQKAYAYLTLLARWQMKDGKKDDAIATAKQAIAAGKASKDKASGEEVVSGAVTKPTEGRRRGASKPKRARADEAKPKALAARAARTTPAPARRSVAASPRATITPIDSAPGATAKRKAARPGAKAKPEAKAAREPKPVPEPKEAKARARSKAPAEEPAPAETADDEAAAPRRASKRSEKGITAEEMGAKQREISVSEFFTKNRHLLGFDSPRKALLTCVKEAVDNALDACEEGGILPDVVVKLEIVAEDGTPLPASQATRFRITVTDNGPGIVRQQIPKIFAKLLYGSKFHRLRMSRGQQGIGISAAGMYGQLTTGKPVQIISRTSPKTAAHFFEVQIDTKKNEPIVHESKKIDWDQPRGTQVALEVEGKYQKGRTSVDEYLEQISIANPHVSLTYHTVEGETKGFQRTVQELPEPPREIKPHPYGIELGMLLKMLHDTNSHSLSGFLAADFCRVSSELAKEICKNAGVSANARPRDVAGEAAEAVYKTLQATKIMAPPTNCLSPIGEKALLSGLYNQIKGEFYTAVSRPPAVYRGNPFAIEAGLAFGSRPAESDKPDDKSKAKAKEEAQPLAEGEEEEGDTELARVIRYANRVPLLYQQSACATYKAAVDTKWRNYGISQSRGALPQGPMVIFVHMASVWVPFTSESKEAIADYDEIRKEITLALRECGRRLGVFLRRQGRAQSEFRRRNIFALYIEEVVDACNRLKGGKLPAEKIKEQLQKIAKSKTGGLKTDELLGKTGAGPEGLPDSIIVTEEGVEGEVAVAEPAQEAAEAPEPAKKKARKVKVDEEAPAEAEPKKARKGGAARAKARMKADAAEVGEEAPAEEEPAAEAKQPRKGRTTGAAKKTRKRS</sequence>
<dbReference type="Gene3D" id="3.30.230.10">
    <property type="match status" value="1"/>
</dbReference>
<reference evidence="10 11" key="1">
    <citation type="journal article" date="2019" name="Nat. Microbiol.">
        <title>Mediterranean grassland soil C-N compound turnover is dependent on rainfall and depth, and is mediated by genomically divergent microorganisms.</title>
        <authorList>
            <person name="Diamond S."/>
            <person name="Andeer P.F."/>
            <person name="Li Z."/>
            <person name="Crits-Christoph A."/>
            <person name="Burstein D."/>
            <person name="Anantharaman K."/>
            <person name="Lane K.R."/>
            <person name="Thomas B.C."/>
            <person name="Pan C."/>
            <person name="Northen T.R."/>
            <person name="Banfield J.F."/>
        </authorList>
    </citation>
    <scope>NUCLEOTIDE SEQUENCE [LARGE SCALE GENOMIC DNA]</scope>
    <source>
        <strain evidence="10">WS_2</strain>
    </source>
</reference>
<dbReference type="GO" id="GO:0003918">
    <property type="term" value="F:DNA topoisomerase type II (double strand cut, ATP-hydrolyzing) activity"/>
    <property type="evidence" value="ECO:0007669"/>
    <property type="project" value="UniProtKB-UniRule"/>
</dbReference>
<dbReference type="InterPro" id="IPR020568">
    <property type="entry name" value="Ribosomal_Su5_D2-typ_SF"/>
</dbReference>
<comment type="catalytic activity">
    <reaction evidence="6">
        <text>ATP-dependent breakage, passage and rejoining of double-stranded DNA.</text>
        <dbReference type="EC" id="5.6.2.2"/>
    </reaction>
</comment>
<evidence type="ECO:0000256" key="8">
    <source>
        <dbReference type="SAM" id="SignalP"/>
    </source>
</evidence>
<comment type="function">
    <text evidence="6">Relaxes both positive and negative superturns and exhibits a strong decatenase activity.</text>
</comment>
<dbReference type="GO" id="GO:0005524">
    <property type="term" value="F:ATP binding"/>
    <property type="evidence" value="ECO:0007669"/>
    <property type="project" value="UniProtKB-UniRule"/>
</dbReference>
<dbReference type="Gene3D" id="3.30.565.10">
    <property type="entry name" value="Histidine kinase-like ATPase, C-terminal domain"/>
    <property type="match status" value="1"/>
</dbReference>
<feature type="compositionally biased region" description="Basic and acidic residues" evidence="7">
    <location>
        <begin position="359"/>
        <end position="380"/>
    </location>
</feature>
<keyword evidence="3 6" id="KW-0799">Topoisomerase</keyword>
<dbReference type="SUPFAM" id="SSF55874">
    <property type="entry name" value="ATPase domain of HSP90 chaperone/DNA topoisomerase II/histidine kinase"/>
    <property type="match status" value="1"/>
</dbReference>
<dbReference type="NCBIfam" id="NF003218">
    <property type="entry name" value="PRK04184.1"/>
    <property type="match status" value="1"/>
</dbReference>
<keyword evidence="8" id="KW-0732">Signal</keyword>